<reference evidence="4" key="1">
    <citation type="submission" date="2016-10" db="EMBL/GenBank/DDBJ databases">
        <authorList>
            <person name="Varghese N."/>
            <person name="Submissions S."/>
        </authorList>
    </citation>
    <scope>NUCLEOTIDE SEQUENCE [LARGE SCALE GENOMIC DNA]</scope>
    <source>
        <strain evidence="4">MPL-11</strain>
    </source>
</reference>
<feature type="chain" id="PRO_5011787845" evidence="2">
    <location>
        <begin position="26"/>
        <end position="205"/>
    </location>
</feature>
<gene>
    <name evidence="3" type="ORF">SAMN04487752_1685</name>
</gene>
<protein>
    <submittedName>
        <fullName evidence="3">Uncharacterized protein</fullName>
    </submittedName>
</protein>
<evidence type="ECO:0000313" key="3">
    <source>
        <dbReference type="EMBL" id="SDQ30221.1"/>
    </source>
</evidence>
<keyword evidence="4" id="KW-1185">Reference proteome</keyword>
<feature type="signal peptide" evidence="2">
    <location>
        <begin position="1"/>
        <end position="25"/>
    </location>
</feature>
<proteinExistence type="predicted"/>
<dbReference type="Proteomes" id="UP000199481">
    <property type="component" value="Unassembled WGS sequence"/>
</dbReference>
<feature type="compositionally biased region" description="Acidic residues" evidence="1">
    <location>
        <begin position="47"/>
        <end position="72"/>
    </location>
</feature>
<dbReference type="OrthoDB" id="2195027at2"/>
<accession>A0A1H0ZSH5</accession>
<evidence type="ECO:0000313" key="4">
    <source>
        <dbReference type="Proteomes" id="UP000199481"/>
    </source>
</evidence>
<evidence type="ECO:0000256" key="1">
    <source>
        <dbReference type="SAM" id="MobiDB-lite"/>
    </source>
</evidence>
<name>A0A1H0ZSH5_9LACT</name>
<dbReference type="AlphaFoldDB" id="A0A1H0ZSH5"/>
<organism evidence="3 4">
    <name type="scientific">Carnobacterium viridans</name>
    <dbReference type="NCBI Taxonomy" id="174587"/>
    <lineage>
        <taxon>Bacteria</taxon>
        <taxon>Bacillati</taxon>
        <taxon>Bacillota</taxon>
        <taxon>Bacilli</taxon>
        <taxon>Lactobacillales</taxon>
        <taxon>Carnobacteriaceae</taxon>
        <taxon>Carnobacterium</taxon>
    </lineage>
</organism>
<dbReference type="RefSeq" id="WP_089977152.1">
    <property type="nucleotide sequence ID" value="NZ_CP084916.1"/>
</dbReference>
<keyword evidence="2" id="KW-0732">Signal</keyword>
<sequence>MKKIVLSLLAGSMLASYGLPTYVSAAGFSDGENSEFNSNEEIVLENDIQEDEIATEEEPVITESEENSDDATDSQKYTIEYEEDGPVIVVYEENIEIARAVAGSTSVSKWGAWGYTHISISRGVLSGAINTAFYTGIGAVAGTIGLPVYIVSALLNSAQWTKLGSTPGKAVAKKWDTSGNGWVEFYMSKGYNAAGKHVATKYKTK</sequence>
<dbReference type="EMBL" id="FNJW01000008">
    <property type="protein sequence ID" value="SDQ30221.1"/>
    <property type="molecule type" value="Genomic_DNA"/>
</dbReference>
<feature type="region of interest" description="Disordered" evidence="1">
    <location>
        <begin position="47"/>
        <end position="74"/>
    </location>
</feature>
<evidence type="ECO:0000256" key="2">
    <source>
        <dbReference type="SAM" id="SignalP"/>
    </source>
</evidence>